<name>A0ABM8R9B1_9BACT</name>
<evidence type="ECO:0000256" key="4">
    <source>
        <dbReference type="PROSITE-ProRule" id="PRU00433"/>
    </source>
</evidence>
<protein>
    <submittedName>
        <fullName evidence="7">Cytochrome c domain-containing protein</fullName>
    </submittedName>
</protein>
<evidence type="ECO:0000259" key="6">
    <source>
        <dbReference type="PROSITE" id="PS51007"/>
    </source>
</evidence>
<evidence type="ECO:0000256" key="1">
    <source>
        <dbReference type="ARBA" id="ARBA00022617"/>
    </source>
</evidence>
<keyword evidence="1 4" id="KW-0349">Heme</keyword>
<dbReference type="SUPFAM" id="SSF46626">
    <property type="entry name" value="Cytochrome c"/>
    <property type="match status" value="1"/>
</dbReference>
<dbReference type="InterPro" id="IPR009056">
    <property type="entry name" value="Cyt_c-like_dom"/>
</dbReference>
<proteinExistence type="predicted"/>
<gene>
    <name evidence="7" type="ORF">NSPZN2_130060</name>
</gene>
<feature type="domain" description="Cytochrome c" evidence="6">
    <location>
        <begin position="28"/>
        <end position="115"/>
    </location>
</feature>
<dbReference type="RefSeq" id="WP_213042000.1">
    <property type="nucleotide sequence ID" value="NZ_CAJNBJ010000005.1"/>
</dbReference>
<comment type="caution">
    <text evidence="7">The sequence shown here is derived from an EMBL/GenBank/DDBJ whole genome shotgun (WGS) entry which is preliminary data.</text>
</comment>
<dbReference type="Gene3D" id="1.10.760.10">
    <property type="entry name" value="Cytochrome c-like domain"/>
    <property type="match status" value="1"/>
</dbReference>
<dbReference type="Pfam" id="PF13442">
    <property type="entry name" value="Cytochrome_CBB3"/>
    <property type="match status" value="1"/>
</dbReference>
<evidence type="ECO:0000256" key="3">
    <source>
        <dbReference type="ARBA" id="ARBA00023004"/>
    </source>
</evidence>
<keyword evidence="3 4" id="KW-0408">Iron</keyword>
<accession>A0ABM8R9B1</accession>
<dbReference type="PROSITE" id="PS51007">
    <property type="entry name" value="CYTC"/>
    <property type="match status" value="1"/>
</dbReference>
<sequence length="121" mass="13362">MRKKLGIIIAVLTVVLANSWVAAQVGPGHPDRGEALYKEHCLRCHGRMGEGDGPDAQGLIVRPVDFHTARSRAKTDFELLIAISNGVLFSPMHSWRGRIADEDMVHVIAYVRALAPEYPHL</sequence>
<dbReference type="Proteomes" id="UP000675880">
    <property type="component" value="Unassembled WGS sequence"/>
</dbReference>
<feature type="signal peptide" evidence="5">
    <location>
        <begin position="1"/>
        <end position="22"/>
    </location>
</feature>
<evidence type="ECO:0000313" key="7">
    <source>
        <dbReference type="EMBL" id="CAE6740367.1"/>
    </source>
</evidence>
<organism evidence="7 8">
    <name type="scientific">Nitrospira defluvii</name>
    <dbReference type="NCBI Taxonomy" id="330214"/>
    <lineage>
        <taxon>Bacteria</taxon>
        <taxon>Pseudomonadati</taxon>
        <taxon>Nitrospirota</taxon>
        <taxon>Nitrospiria</taxon>
        <taxon>Nitrospirales</taxon>
        <taxon>Nitrospiraceae</taxon>
        <taxon>Nitrospira</taxon>
    </lineage>
</organism>
<keyword evidence="5" id="KW-0732">Signal</keyword>
<evidence type="ECO:0000256" key="2">
    <source>
        <dbReference type="ARBA" id="ARBA00022723"/>
    </source>
</evidence>
<evidence type="ECO:0000256" key="5">
    <source>
        <dbReference type="SAM" id="SignalP"/>
    </source>
</evidence>
<evidence type="ECO:0000313" key="8">
    <source>
        <dbReference type="Proteomes" id="UP000675880"/>
    </source>
</evidence>
<dbReference type="InterPro" id="IPR036909">
    <property type="entry name" value="Cyt_c-like_dom_sf"/>
</dbReference>
<feature type="chain" id="PRO_5047119155" evidence="5">
    <location>
        <begin position="23"/>
        <end position="121"/>
    </location>
</feature>
<keyword evidence="8" id="KW-1185">Reference proteome</keyword>
<keyword evidence="2 4" id="KW-0479">Metal-binding</keyword>
<dbReference type="EMBL" id="CAJNBJ010000005">
    <property type="protein sequence ID" value="CAE6740367.1"/>
    <property type="molecule type" value="Genomic_DNA"/>
</dbReference>
<reference evidence="7 8" key="1">
    <citation type="submission" date="2021-02" db="EMBL/GenBank/DDBJ databases">
        <authorList>
            <person name="Han P."/>
        </authorList>
    </citation>
    <scope>NUCLEOTIDE SEQUENCE [LARGE SCALE GENOMIC DNA]</scope>
    <source>
        <strain evidence="7">Candidatus Nitrospira sp. ZN2</strain>
    </source>
</reference>